<evidence type="ECO:0000256" key="1">
    <source>
        <dbReference type="SAM" id="MobiDB-lite"/>
    </source>
</evidence>
<dbReference type="Pfam" id="PF20700">
    <property type="entry name" value="Mutator"/>
    <property type="match status" value="2"/>
</dbReference>
<feature type="compositionally biased region" description="Basic residues" evidence="1">
    <location>
        <begin position="7"/>
        <end position="22"/>
    </location>
</feature>
<feature type="domain" description="Mutator-like transposase" evidence="2">
    <location>
        <begin position="351"/>
        <end position="557"/>
    </location>
</feature>
<evidence type="ECO:0000313" key="4">
    <source>
        <dbReference type="Proteomes" id="UP001219518"/>
    </source>
</evidence>
<reference evidence="3" key="1">
    <citation type="submission" date="2021-07" db="EMBL/GenBank/DDBJ databases">
        <authorList>
            <person name="Catto M.A."/>
            <person name="Jacobson A."/>
            <person name="Kennedy G."/>
            <person name="Labadie P."/>
            <person name="Hunt B.G."/>
            <person name="Srinivasan R."/>
        </authorList>
    </citation>
    <scope>NUCLEOTIDE SEQUENCE</scope>
    <source>
        <strain evidence="3">PL_HMW_Pooled</strain>
        <tissue evidence="3">Head</tissue>
    </source>
</reference>
<dbReference type="Proteomes" id="UP001219518">
    <property type="component" value="Unassembled WGS sequence"/>
</dbReference>
<evidence type="ECO:0000259" key="2">
    <source>
        <dbReference type="Pfam" id="PF20700"/>
    </source>
</evidence>
<organism evidence="3 4">
    <name type="scientific">Frankliniella fusca</name>
    <dbReference type="NCBI Taxonomy" id="407009"/>
    <lineage>
        <taxon>Eukaryota</taxon>
        <taxon>Metazoa</taxon>
        <taxon>Ecdysozoa</taxon>
        <taxon>Arthropoda</taxon>
        <taxon>Hexapoda</taxon>
        <taxon>Insecta</taxon>
        <taxon>Pterygota</taxon>
        <taxon>Neoptera</taxon>
        <taxon>Paraneoptera</taxon>
        <taxon>Thysanoptera</taxon>
        <taxon>Terebrantia</taxon>
        <taxon>Thripoidea</taxon>
        <taxon>Thripidae</taxon>
        <taxon>Frankliniella</taxon>
    </lineage>
</organism>
<feature type="compositionally biased region" description="Pro residues" evidence="1">
    <location>
        <begin position="52"/>
        <end position="70"/>
    </location>
</feature>
<protein>
    <submittedName>
        <fullName evidence="3">Galectin-3</fullName>
    </submittedName>
</protein>
<feature type="compositionally biased region" description="Low complexity" evidence="1">
    <location>
        <begin position="86"/>
        <end position="119"/>
    </location>
</feature>
<gene>
    <name evidence="3" type="ORF">KUF71_014981</name>
</gene>
<feature type="domain" description="Mutator-like transposase" evidence="2">
    <location>
        <begin position="187"/>
        <end position="306"/>
    </location>
</feature>
<comment type="caution">
    <text evidence="3">The sequence shown here is derived from an EMBL/GenBank/DDBJ whole genome shotgun (WGS) entry which is preliminary data.</text>
</comment>
<proteinExistence type="predicted"/>
<accession>A0AAE1LP67</accession>
<evidence type="ECO:0000313" key="3">
    <source>
        <dbReference type="EMBL" id="KAK3926645.1"/>
    </source>
</evidence>
<name>A0AAE1LP67_9NEOP</name>
<sequence length="602" mass="66314">MGVGSKSYKRKSLGIRGKKIRQQLRILSESRWSKAQGVASRCGAQPEAQPDFQPPRDVPASPPPAHPAPGSPAGQQQERPASPVTPRAAPGPSAGPASPSAGEPAGPRARPAPEGAAASTPVRRADVFDFNASSVSPIGREAWRPQVAPLRELPVFSAAKHRKNLVAGEITKCKPLPPPEGRRLFLDSEFVGETLLGFRSIMYYQCQLCYKIIKLDTDGPNSDLNINMSMVLGTVEAGSTFMAVRTLGAAINMPTPTKKTYARYEDTLRDSMEDVTFARMIDAGRREREHAMKIKNFCKDGIPYIIGERISIRTPSKPGRPFHGFQPVYEWPFANLQVYSRWHVGQTFVQNKYDATSGTLTVIGLFTGEVLWVSTKNKRCAVCEFADRKQIPKREHKCARNYKGPSTGMEAALAVEAFLSSMEMHGVRFMQYIGDGDSSVEKSLQATMPYGAEFLIQKIECKNHIMRNLRRSLIDTTGNTHIPCPGDVTKNEMVTLRKVLRERVLRLSKGISVACVYRGQKEKVPQHHMRVSRLRQDILNSPRHVFGDHRKCDVYFCKAKKALASDGAKEVPASLSTSAAPSTFAAAPSTSAAYSTTLEKLM</sequence>
<keyword evidence="4" id="KW-1185">Reference proteome</keyword>
<reference evidence="3" key="2">
    <citation type="journal article" date="2023" name="BMC Genomics">
        <title>Pest status, molecular evolution, and epigenetic factors derived from the genome assembly of Frankliniella fusca, a thysanopteran phytovirus vector.</title>
        <authorList>
            <person name="Catto M.A."/>
            <person name="Labadie P.E."/>
            <person name="Jacobson A.L."/>
            <person name="Kennedy G.G."/>
            <person name="Srinivasan R."/>
            <person name="Hunt B.G."/>
        </authorList>
    </citation>
    <scope>NUCLEOTIDE SEQUENCE</scope>
    <source>
        <strain evidence="3">PL_HMW_Pooled</strain>
    </source>
</reference>
<dbReference type="InterPro" id="IPR049012">
    <property type="entry name" value="Mutator_transp_dom"/>
</dbReference>
<feature type="region of interest" description="Disordered" evidence="1">
    <location>
        <begin position="1"/>
        <end position="121"/>
    </location>
</feature>
<dbReference type="AlphaFoldDB" id="A0AAE1LP67"/>
<dbReference type="EMBL" id="JAHWGI010001269">
    <property type="protein sequence ID" value="KAK3926645.1"/>
    <property type="molecule type" value="Genomic_DNA"/>
</dbReference>